<dbReference type="AlphaFoldDB" id="A0A2H0RIV1"/>
<proteinExistence type="predicted"/>
<accession>A0A2H0RIV1</accession>
<name>A0A2H0RIV1_9BACT</name>
<dbReference type="Proteomes" id="UP000230431">
    <property type="component" value="Unassembled WGS sequence"/>
</dbReference>
<reference evidence="2 3" key="1">
    <citation type="submission" date="2017-09" db="EMBL/GenBank/DDBJ databases">
        <title>Depth-based differentiation of microbial function through sediment-hosted aquifers and enrichment of novel symbionts in the deep terrestrial subsurface.</title>
        <authorList>
            <person name="Probst A.J."/>
            <person name="Ladd B."/>
            <person name="Jarett J.K."/>
            <person name="Geller-Mcgrath D.E."/>
            <person name="Sieber C.M."/>
            <person name="Emerson J.B."/>
            <person name="Anantharaman K."/>
            <person name="Thomas B.C."/>
            <person name="Malmstrom R."/>
            <person name="Stieglmeier M."/>
            <person name="Klingl A."/>
            <person name="Woyke T."/>
            <person name="Ryan C.M."/>
            <person name="Banfield J.F."/>
        </authorList>
    </citation>
    <scope>NUCLEOTIDE SEQUENCE [LARGE SCALE GENOMIC DNA]</scope>
    <source>
        <strain evidence="2">CG10_big_fil_rev_8_21_14_0_10_49_38</strain>
    </source>
</reference>
<comment type="caution">
    <text evidence="2">The sequence shown here is derived from an EMBL/GenBank/DDBJ whole genome shotgun (WGS) entry which is preliminary data.</text>
</comment>
<keyword evidence="1" id="KW-0472">Membrane</keyword>
<evidence type="ECO:0000313" key="3">
    <source>
        <dbReference type="Proteomes" id="UP000230431"/>
    </source>
</evidence>
<organism evidence="2 3">
    <name type="scientific">Candidatus Vogelbacteria bacterium CG10_big_fil_rev_8_21_14_0_10_49_38</name>
    <dbReference type="NCBI Taxonomy" id="1975043"/>
    <lineage>
        <taxon>Bacteria</taxon>
        <taxon>Candidatus Vogeliibacteriota</taxon>
    </lineage>
</organism>
<protein>
    <submittedName>
        <fullName evidence="2">Uncharacterized protein</fullName>
    </submittedName>
</protein>
<evidence type="ECO:0000256" key="1">
    <source>
        <dbReference type="SAM" id="Phobius"/>
    </source>
</evidence>
<feature type="transmembrane region" description="Helical" evidence="1">
    <location>
        <begin position="6"/>
        <end position="28"/>
    </location>
</feature>
<sequence>MNKGYLLIQVLVFGAIGLTIIGGLIGWAGSNLRLTRLLASREQALQIAEAGLDYYRWHLAHAPQDFQDGTGVPGPYVHPFLDKDGNQIGQFTLTITPPLIGSTLVTVRSVGEVANGSGAKRTLESRLAIPSLAKYAVVANAPMRFGVGTEVFGPIHANGGIRFDGFAHNLVTSAQATYDDPDHSGGNEFGVHTHLAPTDPLPPAEAPARTDVFATGRKFPVPAEDFVGLSADLAAIKAEANTADGLYFANSGAQGYEVVLKTNDTFDLYKVTSVYSAPRNCDAILSQSGWGTWSVRRRNFEGNYPFPANGLIFIEDHVWVSGQIDGARLTIASASFPESVNTHTSITVNNDLKYTNFEGLDTLALIAQYNVNVGLYSEDNLEIHGALVAKNGRVGRYYYEPSCPDDSKAEITLLGMIATKERYGFAYTDGTGYNLRNLIYDSNLLYGPPPSFPLTSDQYQIISWREI</sequence>
<keyword evidence="1" id="KW-0812">Transmembrane</keyword>
<dbReference type="EMBL" id="PCYK01000003">
    <property type="protein sequence ID" value="PIR46418.1"/>
    <property type="molecule type" value="Genomic_DNA"/>
</dbReference>
<keyword evidence="1" id="KW-1133">Transmembrane helix</keyword>
<evidence type="ECO:0000313" key="2">
    <source>
        <dbReference type="EMBL" id="PIR46418.1"/>
    </source>
</evidence>
<gene>
    <name evidence="2" type="ORF">COV08_00600</name>
</gene>